<evidence type="ECO:0000313" key="2">
    <source>
        <dbReference type="Proteomes" id="UP000613177"/>
    </source>
</evidence>
<comment type="caution">
    <text evidence="1">The sequence shown here is derived from an EMBL/GenBank/DDBJ whole genome shotgun (WGS) entry which is preliminary data.</text>
</comment>
<reference evidence="1" key="1">
    <citation type="submission" date="2021-01" db="EMBL/GenBank/DDBJ databases">
        <title>Metabolic potential, ecology and presence of endohyphal bacteria is reflected in genomic diversity of Mucoromycotina.</title>
        <authorList>
            <person name="Muszewska A."/>
            <person name="Okrasinska A."/>
            <person name="Steczkiewicz K."/>
            <person name="Drgas O."/>
            <person name="Orlowska M."/>
            <person name="Perlinska-Lenart U."/>
            <person name="Aleksandrzak-Piekarczyk T."/>
            <person name="Szatraj K."/>
            <person name="Zielenkiewicz U."/>
            <person name="Pilsyk S."/>
            <person name="Malc E."/>
            <person name="Mieczkowski P."/>
            <person name="Kruszewska J.S."/>
            <person name="Biernat P."/>
            <person name="Pawlowska J."/>
        </authorList>
    </citation>
    <scope>NUCLEOTIDE SEQUENCE</scope>
    <source>
        <strain evidence="1">WA0000018081</strain>
    </source>
</reference>
<dbReference type="EMBL" id="JAEPRE010000035">
    <property type="protein sequence ID" value="KAG2235307.1"/>
    <property type="molecule type" value="Genomic_DNA"/>
</dbReference>
<dbReference type="AlphaFoldDB" id="A0A8H7SU66"/>
<protein>
    <submittedName>
        <fullName evidence="1">Uncharacterized protein</fullName>
    </submittedName>
</protein>
<keyword evidence="2" id="KW-1185">Reference proteome</keyword>
<evidence type="ECO:0000313" key="1">
    <source>
        <dbReference type="EMBL" id="KAG2235307.1"/>
    </source>
</evidence>
<accession>A0A8H7SU66</accession>
<dbReference type="Proteomes" id="UP000613177">
    <property type="component" value="Unassembled WGS sequence"/>
</dbReference>
<sequence length="356" mass="41204">MSGNDQPEPSVKSLSRERKRKELVVIEYELNEIVDKKLKKAQKPVMANPDRSEIVHVEEKDGIHLLGLECSVGTYLKNKMLGLYPSFKSANINEQTIISLSYNYPKGQSTLFDYASQWRDLQSLFPTQKYNINQYDNIKSILAPVISSYKAGKSSSFNWLVIFRKIKALQVTYNIEANEEHEEENFCLFFIESVMNLQKYHPYLFEDNVKISEWDYICKLWAPVMERLFICSGLRLTWGETKLSIDDTDAKYDLKVDLRTLHDETVQRYSKEIDTSVLESAKGGPNVQKYQSNHYKLMIKRKTIIDTYIINGFDVDDIDFVQICGLDIVISNLRLSAPGLYIGNERFYGSVTRCDI</sequence>
<organism evidence="1 2">
    <name type="scientific">Thamnidium elegans</name>
    <dbReference type="NCBI Taxonomy" id="101142"/>
    <lineage>
        <taxon>Eukaryota</taxon>
        <taxon>Fungi</taxon>
        <taxon>Fungi incertae sedis</taxon>
        <taxon>Mucoromycota</taxon>
        <taxon>Mucoromycotina</taxon>
        <taxon>Mucoromycetes</taxon>
        <taxon>Mucorales</taxon>
        <taxon>Mucorineae</taxon>
        <taxon>Mucoraceae</taxon>
        <taxon>Thamnidium</taxon>
    </lineage>
</organism>
<gene>
    <name evidence="1" type="ORF">INT48_007938</name>
</gene>
<proteinExistence type="predicted"/>
<name>A0A8H7SU66_9FUNG</name>